<protein>
    <submittedName>
        <fullName evidence="1">Uncharacterized protein</fullName>
    </submittedName>
</protein>
<reference evidence="1" key="1">
    <citation type="journal article" date="2015" name="Nature">
        <title>Complex archaea that bridge the gap between prokaryotes and eukaryotes.</title>
        <authorList>
            <person name="Spang A."/>
            <person name="Saw J.H."/>
            <person name="Jorgensen S.L."/>
            <person name="Zaremba-Niedzwiedzka K."/>
            <person name="Martijn J."/>
            <person name="Lind A.E."/>
            <person name="van Eijk R."/>
            <person name="Schleper C."/>
            <person name="Guy L."/>
            <person name="Ettema T.J."/>
        </authorList>
    </citation>
    <scope>NUCLEOTIDE SEQUENCE</scope>
</reference>
<dbReference type="AlphaFoldDB" id="A0A0F9F8M7"/>
<name>A0A0F9F8M7_9ZZZZ</name>
<evidence type="ECO:0000313" key="1">
    <source>
        <dbReference type="EMBL" id="KKL47452.1"/>
    </source>
</evidence>
<gene>
    <name evidence="1" type="ORF">LCGC14_2335400</name>
</gene>
<sequence length="328" mass="35075">MSVFDKIGRLLTRTTTDSEFTTDGLPKTRVSDKPVQKVLEDIYTELRLHREFLGQRKQSVELVDNLGTSFGVERLGNVLKVFATNPGLEIARGKVPGVSFIHKFGRNPDVGTATDPEDIWDGGGIWVAPTTARIHQITSSNAEDGAGTQTGALTLEVLGLDPLLHLKQQELILNGQSNVATLSFAIIYRMKVLTAGSTGRNVGIITATADTDGTVTAQINATNNQTGMAIYQIPAGKTGYMTNFYGSLADSGGVGANVDLQLLVQSLGGVFQVKQFHGLVASGSAHFNHLFPILFPLEAKETIKMQAKTTSASNANVSAGFDIILIDE</sequence>
<dbReference type="EMBL" id="LAZR01033659">
    <property type="protein sequence ID" value="KKL47452.1"/>
    <property type="molecule type" value="Genomic_DNA"/>
</dbReference>
<accession>A0A0F9F8M7</accession>
<organism evidence="1">
    <name type="scientific">marine sediment metagenome</name>
    <dbReference type="NCBI Taxonomy" id="412755"/>
    <lineage>
        <taxon>unclassified sequences</taxon>
        <taxon>metagenomes</taxon>
        <taxon>ecological metagenomes</taxon>
    </lineage>
</organism>
<comment type="caution">
    <text evidence="1">The sequence shown here is derived from an EMBL/GenBank/DDBJ whole genome shotgun (WGS) entry which is preliminary data.</text>
</comment>
<proteinExistence type="predicted"/>